<keyword evidence="7" id="KW-1133">Transmembrane helix</keyword>
<evidence type="ECO:0000256" key="2">
    <source>
        <dbReference type="ARBA" id="ARBA00009403"/>
    </source>
</evidence>
<dbReference type="InterPro" id="IPR000010">
    <property type="entry name" value="Cystatin_dom"/>
</dbReference>
<keyword evidence="7" id="KW-0472">Membrane</keyword>
<evidence type="ECO:0000256" key="7">
    <source>
        <dbReference type="SAM" id="Phobius"/>
    </source>
</evidence>
<comment type="similarity">
    <text evidence="2">Belongs to the cystatin family.</text>
</comment>
<dbReference type="SMART" id="SM00043">
    <property type="entry name" value="CY"/>
    <property type="match status" value="1"/>
</dbReference>
<evidence type="ECO:0000256" key="3">
    <source>
        <dbReference type="ARBA" id="ARBA00022525"/>
    </source>
</evidence>
<dbReference type="EMBL" id="GEFH01001586">
    <property type="protein sequence ID" value="JAP66995.1"/>
    <property type="molecule type" value="mRNA"/>
</dbReference>
<evidence type="ECO:0000256" key="4">
    <source>
        <dbReference type="ARBA" id="ARBA00022690"/>
    </source>
</evidence>
<keyword evidence="4" id="KW-0646">Protease inhibitor</keyword>
<keyword evidence="5" id="KW-0789">Thiol protease inhibitor</keyword>
<accession>A0A131XLB3</accession>
<dbReference type="InterPro" id="IPR046350">
    <property type="entry name" value="Cystatin_sf"/>
</dbReference>
<keyword evidence="6" id="KW-0732">Signal</keyword>
<sequence length="243" mass="26588">GVNNTACALSVTHVLTTIFFLTSCTAVAMVGGWRKQDPHRNKYLHLAQYVVSTQAGALSTYNTVVRVLDVKSQVVAGMNYKLTFTTAPTNCFIGRVHYSPKLCTPAGQENALCSAVVYTVPWMNLTSVTSYNCSAIKFTHLLFRQEKVPLDAYKGGGSSQPQRPSSVPTHVKKEVWKLTHVHIRSHQVCEPVGAPSPTRRFQPAYGSTPVLDAEEEVGAAELSSVIPEIGTSNQRSFDENFAR</sequence>
<evidence type="ECO:0000256" key="1">
    <source>
        <dbReference type="ARBA" id="ARBA00004613"/>
    </source>
</evidence>
<keyword evidence="7" id="KW-0812">Transmembrane</keyword>
<reference evidence="9" key="1">
    <citation type="journal article" date="2017" name="Ticks Tick Borne Dis.">
        <title>An insight into the sialome of Hyalomma excavatum.</title>
        <authorList>
            <person name="Ribeiro J.M."/>
            <person name="Slovak M."/>
            <person name="Francischetti I.M."/>
        </authorList>
    </citation>
    <scope>NUCLEOTIDE SEQUENCE</scope>
    <source>
        <strain evidence="9">Samish</strain>
        <tissue evidence="9">Salivary glands</tissue>
    </source>
</reference>
<dbReference type="CDD" id="cd00042">
    <property type="entry name" value="CY"/>
    <property type="match status" value="1"/>
</dbReference>
<evidence type="ECO:0000256" key="6">
    <source>
        <dbReference type="ARBA" id="ARBA00022729"/>
    </source>
</evidence>
<proteinExistence type="evidence at transcript level"/>
<evidence type="ECO:0000256" key="5">
    <source>
        <dbReference type="ARBA" id="ARBA00022704"/>
    </source>
</evidence>
<comment type="subcellular location">
    <subcellularLocation>
        <location evidence="1">Secreted</location>
    </subcellularLocation>
</comment>
<dbReference type="GO" id="GO:0005737">
    <property type="term" value="C:cytoplasm"/>
    <property type="evidence" value="ECO:0007669"/>
    <property type="project" value="TreeGrafter"/>
</dbReference>
<feature type="non-terminal residue" evidence="9">
    <location>
        <position position="1"/>
    </location>
</feature>
<dbReference type="SUPFAM" id="SSF54403">
    <property type="entry name" value="Cystatin/monellin"/>
    <property type="match status" value="1"/>
</dbReference>
<feature type="domain" description="Cystatin" evidence="8">
    <location>
        <begin position="28"/>
        <end position="134"/>
    </location>
</feature>
<dbReference type="GO" id="GO:0004869">
    <property type="term" value="F:cysteine-type endopeptidase inhibitor activity"/>
    <property type="evidence" value="ECO:0007669"/>
    <property type="project" value="UniProtKB-KW"/>
</dbReference>
<name>A0A131XLB3_9ACAR</name>
<dbReference type="PANTHER" id="PTHR46186:SF2">
    <property type="entry name" value="CYSTATIN"/>
    <property type="match status" value="1"/>
</dbReference>
<feature type="transmembrane region" description="Helical" evidence="7">
    <location>
        <begin position="12"/>
        <end position="33"/>
    </location>
</feature>
<protein>
    <submittedName>
        <fullName evidence="9">Putative tick salivary cystatin</fullName>
    </submittedName>
</protein>
<keyword evidence="3" id="KW-0964">Secreted</keyword>
<organism evidence="9">
    <name type="scientific">Hyalomma excavatum</name>
    <dbReference type="NCBI Taxonomy" id="257692"/>
    <lineage>
        <taxon>Eukaryota</taxon>
        <taxon>Metazoa</taxon>
        <taxon>Ecdysozoa</taxon>
        <taxon>Arthropoda</taxon>
        <taxon>Chelicerata</taxon>
        <taxon>Arachnida</taxon>
        <taxon>Acari</taxon>
        <taxon>Parasitiformes</taxon>
        <taxon>Ixodida</taxon>
        <taxon>Ixodoidea</taxon>
        <taxon>Ixodidae</taxon>
        <taxon>Hyalomminae</taxon>
        <taxon>Hyalomma</taxon>
    </lineage>
</organism>
<dbReference type="GO" id="GO:0005615">
    <property type="term" value="C:extracellular space"/>
    <property type="evidence" value="ECO:0007669"/>
    <property type="project" value="TreeGrafter"/>
</dbReference>
<evidence type="ECO:0000259" key="8">
    <source>
        <dbReference type="SMART" id="SM00043"/>
    </source>
</evidence>
<dbReference type="AlphaFoldDB" id="A0A131XLB3"/>
<dbReference type="Gene3D" id="3.10.450.10">
    <property type="match status" value="1"/>
</dbReference>
<dbReference type="GO" id="GO:0031982">
    <property type="term" value="C:vesicle"/>
    <property type="evidence" value="ECO:0007669"/>
    <property type="project" value="TreeGrafter"/>
</dbReference>
<dbReference type="PANTHER" id="PTHR46186">
    <property type="entry name" value="CYSTATIN"/>
    <property type="match status" value="1"/>
</dbReference>
<dbReference type="Pfam" id="PF00031">
    <property type="entry name" value="Cystatin"/>
    <property type="match status" value="1"/>
</dbReference>
<evidence type="ECO:0000313" key="9">
    <source>
        <dbReference type="EMBL" id="JAP66995.1"/>
    </source>
</evidence>